<proteinExistence type="predicted"/>
<dbReference type="EMBL" id="BOMQ01000076">
    <property type="protein sequence ID" value="GIE52870.1"/>
    <property type="molecule type" value="Genomic_DNA"/>
</dbReference>
<protein>
    <submittedName>
        <fullName evidence="2">Uncharacterized protein</fullName>
    </submittedName>
</protein>
<keyword evidence="3" id="KW-1185">Reference proteome</keyword>
<gene>
    <name evidence="2" type="ORF">Ani05nite_64040</name>
</gene>
<dbReference type="AlphaFoldDB" id="A0A919JP42"/>
<evidence type="ECO:0000256" key="1">
    <source>
        <dbReference type="SAM" id="MobiDB-lite"/>
    </source>
</evidence>
<reference evidence="2" key="1">
    <citation type="submission" date="2021-01" db="EMBL/GenBank/DDBJ databases">
        <title>Whole genome shotgun sequence of Actinoplanes nipponensis NBRC 14063.</title>
        <authorList>
            <person name="Komaki H."/>
            <person name="Tamura T."/>
        </authorList>
    </citation>
    <scope>NUCLEOTIDE SEQUENCE</scope>
    <source>
        <strain evidence="2">NBRC 14063</strain>
    </source>
</reference>
<evidence type="ECO:0000313" key="2">
    <source>
        <dbReference type="EMBL" id="GIE52870.1"/>
    </source>
</evidence>
<comment type="caution">
    <text evidence="2">The sequence shown here is derived from an EMBL/GenBank/DDBJ whole genome shotgun (WGS) entry which is preliminary data.</text>
</comment>
<evidence type="ECO:0000313" key="3">
    <source>
        <dbReference type="Proteomes" id="UP000647172"/>
    </source>
</evidence>
<dbReference type="Proteomes" id="UP000647172">
    <property type="component" value="Unassembled WGS sequence"/>
</dbReference>
<feature type="region of interest" description="Disordered" evidence="1">
    <location>
        <begin position="1"/>
        <end position="25"/>
    </location>
</feature>
<organism evidence="2 3">
    <name type="scientific">Actinoplanes nipponensis</name>
    <dbReference type="NCBI Taxonomy" id="135950"/>
    <lineage>
        <taxon>Bacteria</taxon>
        <taxon>Bacillati</taxon>
        <taxon>Actinomycetota</taxon>
        <taxon>Actinomycetes</taxon>
        <taxon>Micromonosporales</taxon>
        <taxon>Micromonosporaceae</taxon>
        <taxon>Actinoplanes</taxon>
    </lineage>
</organism>
<sequence>MRERARGLSSWILKRSGEKPHPTAPRSVVPVVPVVCMVPVVRSVLAVKSAGFTGARAGSRSLQLDLETLGRETPPDCTKIRAGWSEWCGWCRRCGPCHRCER</sequence>
<accession>A0A919JP42</accession>
<name>A0A919JP42_9ACTN</name>